<dbReference type="InterPro" id="IPR004358">
    <property type="entry name" value="Sig_transdc_His_kin-like_C"/>
</dbReference>
<dbReference type="SMART" id="SM00388">
    <property type="entry name" value="HisKA"/>
    <property type="match status" value="1"/>
</dbReference>
<dbReference type="InterPro" id="IPR003594">
    <property type="entry name" value="HATPase_dom"/>
</dbReference>
<evidence type="ECO:0000256" key="4">
    <source>
        <dbReference type="ARBA" id="ARBA00022679"/>
    </source>
</evidence>
<dbReference type="SUPFAM" id="SSF47384">
    <property type="entry name" value="Homodimeric domain of signal transducing histidine kinase"/>
    <property type="match status" value="1"/>
</dbReference>
<evidence type="ECO:0000256" key="3">
    <source>
        <dbReference type="ARBA" id="ARBA00022553"/>
    </source>
</evidence>
<comment type="caution">
    <text evidence="11">The sequence shown here is derived from an EMBL/GenBank/DDBJ whole genome shotgun (WGS) entry which is preliminary data.</text>
</comment>
<dbReference type="OrthoDB" id="10266508at2759"/>
<dbReference type="VEuPathDB" id="AmoebaDB:FDP41_012257"/>
<feature type="domain" description="Response regulatory" evidence="10">
    <location>
        <begin position="573"/>
        <end position="685"/>
    </location>
</feature>
<name>A0A6A5C741_NAEFO</name>
<dbReference type="InterPro" id="IPR001789">
    <property type="entry name" value="Sig_transdc_resp-reg_receiver"/>
</dbReference>
<feature type="transmembrane region" description="Helical" evidence="8">
    <location>
        <begin position="209"/>
        <end position="229"/>
    </location>
</feature>
<dbReference type="Pfam" id="PF00512">
    <property type="entry name" value="HisKA"/>
    <property type="match status" value="1"/>
</dbReference>
<dbReference type="CDD" id="cd00082">
    <property type="entry name" value="HisKA"/>
    <property type="match status" value="1"/>
</dbReference>
<dbReference type="Gene3D" id="3.40.50.2300">
    <property type="match status" value="1"/>
</dbReference>
<protein>
    <recommendedName>
        <fullName evidence="2">histidine kinase</fullName>
        <ecNumber evidence="2">2.7.13.3</ecNumber>
    </recommendedName>
</protein>
<dbReference type="CDD" id="cd17546">
    <property type="entry name" value="REC_hyHK_CKI1_RcsC-like"/>
    <property type="match status" value="1"/>
</dbReference>
<dbReference type="InterPro" id="IPR036097">
    <property type="entry name" value="HisK_dim/P_sf"/>
</dbReference>
<dbReference type="SMART" id="SM00387">
    <property type="entry name" value="HATPase_c"/>
    <property type="match status" value="1"/>
</dbReference>
<keyword evidence="3 6" id="KW-0597">Phosphoprotein</keyword>
<proteinExistence type="predicted"/>
<dbReference type="OMA" id="EPFAQLH"/>
<feature type="region of interest" description="Disordered" evidence="7">
    <location>
        <begin position="1"/>
        <end position="56"/>
    </location>
</feature>
<dbReference type="Pfam" id="PF02518">
    <property type="entry name" value="HATPase_c"/>
    <property type="match status" value="1"/>
</dbReference>
<comment type="catalytic activity">
    <reaction evidence="1">
        <text>ATP + protein L-histidine = ADP + protein N-phospho-L-histidine.</text>
        <dbReference type="EC" id="2.7.13.3"/>
    </reaction>
</comment>
<accession>A0A6A5C741</accession>
<dbReference type="SUPFAM" id="SSF55874">
    <property type="entry name" value="ATPase domain of HSP90 chaperone/DNA topoisomerase II/histidine kinase"/>
    <property type="match status" value="1"/>
</dbReference>
<evidence type="ECO:0000256" key="5">
    <source>
        <dbReference type="ARBA" id="ARBA00022777"/>
    </source>
</evidence>
<keyword evidence="8" id="KW-1133">Transmembrane helix</keyword>
<evidence type="ECO:0000313" key="11">
    <source>
        <dbReference type="EMBL" id="KAF0981600.1"/>
    </source>
</evidence>
<feature type="domain" description="Histidine kinase" evidence="9">
    <location>
        <begin position="288"/>
        <end position="526"/>
    </location>
</feature>
<evidence type="ECO:0000256" key="6">
    <source>
        <dbReference type="PROSITE-ProRule" id="PRU00169"/>
    </source>
</evidence>
<evidence type="ECO:0000256" key="1">
    <source>
        <dbReference type="ARBA" id="ARBA00000085"/>
    </source>
</evidence>
<keyword evidence="5" id="KW-0418">Kinase</keyword>
<dbReference type="VEuPathDB" id="AmoebaDB:NF0089630"/>
<evidence type="ECO:0000313" key="12">
    <source>
        <dbReference type="Proteomes" id="UP000444721"/>
    </source>
</evidence>
<dbReference type="Pfam" id="PF00072">
    <property type="entry name" value="Response_reg"/>
    <property type="match status" value="1"/>
</dbReference>
<dbReference type="EMBL" id="VFQX01000013">
    <property type="protein sequence ID" value="KAF0981600.1"/>
    <property type="molecule type" value="Genomic_DNA"/>
</dbReference>
<feature type="compositionally biased region" description="Polar residues" evidence="7">
    <location>
        <begin position="1"/>
        <end position="18"/>
    </location>
</feature>
<evidence type="ECO:0000256" key="7">
    <source>
        <dbReference type="SAM" id="MobiDB-lite"/>
    </source>
</evidence>
<feature type="modified residue" description="4-aspartylphosphate" evidence="6">
    <location>
        <position position="622"/>
    </location>
</feature>
<dbReference type="GeneID" id="68119472"/>
<dbReference type="PROSITE" id="PS50109">
    <property type="entry name" value="HIS_KIN"/>
    <property type="match status" value="1"/>
</dbReference>
<dbReference type="PROSITE" id="PS50110">
    <property type="entry name" value="RESPONSE_REGULATORY"/>
    <property type="match status" value="1"/>
</dbReference>
<gene>
    <name evidence="11" type="ORF">FDP41_012257</name>
</gene>
<dbReference type="InterPro" id="IPR003661">
    <property type="entry name" value="HisK_dim/P_dom"/>
</dbReference>
<organism evidence="11 12">
    <name type="scientific">Naegleria fowleri</name>
    <name type="common">Brain eating amoeba</name>
    <dbReference type="NCBI Taxonomy" id="5763"/>
    <lineage>
        <taxon>Eukaryota</taxon>
        <taxon>Discoba</taxon>
        <taxon>Heterolobosea</taxon>
        <taxon>Tetramitia</taxon>
        <taxon>Eutetramitia</taxon>
        <taxon>Vahlkampfiidae</taxon>
        <taxon>Naegleria</taxon>
    </lineage>
</organism>
<dbReference type="PANTHER" id="PTHR43047">
    <property type="entry name" value="TWO-COMPONENT HISTIDINE PROTEIN KINASE"/>
    <property type="match status" value="1"/>
</dbReference>
<dbReference type="SUPFAM" id="SSF52172">
    <property type="entry name" value="CheY-like"/>
    <property type="match status" value="1"/>
</dbReference>
<dbReference type="EC" id="2.7.13.3" evidence="2"/>
<feature type="transmembrane region" description="Helical" evidence="8">
    <location>
        <begin position="236"/>
        <end position="255"/>
    </location>
</feature>
<keyword evidence="12" id="KW-1185">Reference proteome</keyword>
<dbReference type="GO" id="GO:0000155">
    <property type="term" value="F:phosphorelay sensor kinase activity"/>
    <property type="evidence" value="ECO:0007669"/>
    <property type="project" value="InterPro"/>
</dbReference>
<evidence type="ECO:0000256" key="2">
    <source>
        <dbReference type="ARBA" id="ARBA00012438"/>
    </source>
</evidence>
<dbReference type="PRINTS" id="PR00344">
    <property type="entry name" value="BCTRLSENSOR"/>
</dbReference>
<dbReference type="InterPro" id="IPR005467">
    <property type="entry name" value="His_kinase_dom"/>
</dbReference>
<keyword evidence="8" id="KW-0812">Transmembrane</keyword>
<keyword evidence="8" id="KW-0472">Membrane</keyword>
<reference evidence="11 12" key="1">
    <citation type="journal article" date="2019" name="Sci. Rep.">
        <title>Nanopore sequencing improves the draft genome of the human pathogenic amoeba Naegleria fowleri.</title>
        <authorList>
            <person name="Liechti N."/>
            <person name="Schurch N."/>
            <person name="Bruggmann R."/>
            <person name="Wittwer M."/>
        </authorList>
    </citation>
    <scope>NUCLEOTIDE SEQUENCE [LARGE SCALE GENOMIC DNA]</scope>
    <source>
        <strain evidence="11 12">ATCC 30894</strain>
    </source>
</reference>
<keyword evidence="4" id="KW-0808">Transferase</keyword>
<dbReference type="SMART" id="SM00448">
    <property type="entry name" value="REC"/>
    <property type="match status" value="1"/>
</dbReference>
<evidence type="ECO:0000256" key="8">
    <source>
        <dbReference type="SAM" id="Phobius"/>
    </source>
</evidence>
<sequence length="687" mass="77785">MKATRTASCSHLSTNSQPLLRRVHQHDEQKIQSSSRPNPTTNPHNQSRRLSSPNPLMSTINPYFGLKFDYSTDSVENGNSFLHSMIGNFLLQIAAHDKITSIILAIEYSMLIIHSYYESGWFGFLVMASTCLVGIISTRKYVSFSLFHQPDFQVSTTEERNRILTSMVLFSIRFFMQQQNRILLMPMYILIMITTNTLCKQLFWALLPIYYVSLHFVASCIYNVIQFGLNSETIPLCFDYIAIAMAIVLLSNYMIKTSMNLQSKVKTLEETRLKLENALAAKQTFLRHISHEFRSPCLSSLGSLELLRETDLTEHQRDLVDTIAASDGILLNLIEDVLTLVKIEHESQIEHHDGVVDSTKYFQEFSLGHCVKMIGKIVKSYCKQFDVGIKVQIDDNTRDVFVRANQTRIHQIISNLMTNAVKASKKGDNVELICSTVGEIRTVNGIQEQNVMFKVIDHGIGIPKSKQRTIFEPFAQLHNINERIYRGSGLGLNTVLHNVSAMHGTIELKSELNEGAEFTVILPLEVITNADKNDLKDKTDIDPTLQRQLSIQANYLKLFASTEELSSEKKNAKIIIADDNAVNRKVILKLIESIGYEADCVSDGKQLLDNLDINRHQLVITDMNMPVLDGREAARIIKGRFPKEKIKIVALTGDIMTDSSSELFDQVIMKPCHKAILKLCIEQFVSN</sequence>
<evidence type="ECO:0000259" key="9">
    <source>
        <dbReference type="PROSITE" id="PS50109"/>
    </source>
</evidence>
<dbReference type="Gene3D" id="1.10.287.130">
    <property type="match status" value="1"/>
</dbReference>
<dbReference type="RefSeq" id="XP_044566313.1">
    <property type="nucleotide sequence ID" value="XM_044702756.1"/>
</dbReference>
<evidence type="ECO:0000259" key="10">
    <source>
        <dbReference type="PROSITE" id="PS50110"/>
    </source>
</evidence>
<dbReference type="Gene3D" id="3.30.565.10">
    <property type="entry name" value="Histidine kinase-like ATPase, C-terminal domain"/>
    <property type="match status" value="1"/>
</dbReference>
<dbReference type="Proteomes" id="UP000444721">
    <property type="component" value="Unassembled WGS sequence"/>
</dbReference>
<dbReference type="VEuPathDB" id="AmoebaDB:NfTy_039130"/>
<dbReference type="InterPro" id="IPR036890">
    <property type="entry name" value="HATPase_C_sf"/>
</dbReference>
<feature type="transmembrane region" description="Helical" evidence="8">
    <location>
        <begin position="123"/>
        <end position="142"/>
    </location>
</feature>
<dbReference type="InterPro" id="IPR011006">
    <property type="entry name" value="CheY-like_superfamily"/>
</dbReference>
<feature type="compositionally biased region" description="Polar residues" evidence="7">
    <location>
        <begin position="31"/>
        <end position="56"/>
    </location>
</feature>
<dbReference type="AlphaFoldDB" id="A0A6A5C741"/>